<organism evidence="2 3">
    <name type="scientific">Pollutimonas thiosulfatoxidans</name>
    <dbReference type="NCBI Taxonomy" id="2028345"/>
    <lineage>
        <taxon>Bacteria</taxon>
        <taxon>Pseudomonadati</taxon>
        <taxon>Pseudomonadota</taxon>
        <taxon>Betaproteobacteria</taxon>
        <taxon>Burkholderiales</taxon>
        <taxon>Alcaligenaceae</taxon>
        <taxon>Pollutimonas</taxon>
    </lineage>
</organism>
<keyword evidence="1" id="KW-0472">Membrane</keyword>
<feature type="transmembrane region" description="Helical" evidence="1">
    <location>
        <begin position="126"/>
        <end position="152"/>
    </location>
</feature>
<dbReference type="RefSeq" id="WP_128355700.1">
    <property type="nucleotide sequence ID" value="NZ_CP022987.1"/>
</dbReference>
<feature type="transmembrane region" description="Helical" evidence="1">
    <location>
        <begin position="158"/>
        <end position="186"/>
    </location>
</feature>
<feature type="transmembrane region" description="Helical" evidence="1">
    <location>
        <begin position="94"/>
        <end position="114"/>
    </location>
</feature>
<dbReference type="AlphaFoldDB" id="A0A410GEI0"/>
<feature type="transmembrane region" description="Helical" evidence="1">
    <location>
        <begin position="255"/>
        <end position="274"/>
    </location>
</feature>
<evidence type="ECO:0000313" key="2">
    <source>
        <dbReference type="EMBL" id="QAA94703.1"/>
    </source>
</evidence>
<dbReference type="Proteomes" id="UP000283474">
    <property type="component" value="Chromosome"/>
</dbReference>
<proteinExistence type="predicted"/>
<dbReference type="KEGG" id="pus:CKA81_13275"/>
<dbReference type="EMBL" id="CP022987">
    <property type="protein sequence ID" value="QAA94703.1"/>
    <property type="molecule type" value="Genomic_DNA"/>
</dbReference>
<evidence type="ECO:0000256" key="1">
    <source>
        <dbReference type="SAM" id="Phobius"/>
    </source>
</evidence>
<keyword evidence="3" id="KW-1185">Reference proteome</keyword>
<reference evidence="2 3" key="1">
    <citation type="submission" date="2017-08" db="EMBL/GenBank/DDBJ databases">
        <authorList>
            <person name="Park S.-J."/>
            <person name="Kim H."/>
        </authorList>
    </citation>
    <scope>NUCLEOTIDE SEQUENCE [LARGE SCALE GENOMIC DNA]</scope>
    <source>
        <strain evidence="3">ye3</strain>
    </source>
</reference>
<evidence type="ECO:0000313" key="3">
    <source>
        <dbReference type="Proteomes" id="UP000283474"/>
    </source>
</evidence>
<feature type="transmembrane region" description="Helical" evidence="1">
    <location>
        <begin position="193"/>
        <end position="212"/>
    </location>
</feature>
<name>A0A410GEI0_9BURK</name>
<feature type="transmembrane region" description="Helical" evidence="1">
    <location>
        <begin position="9"/>
        <end position="27"/>
    </location>
</feature>
<sequence>MRLVVDKKVFVWVMLAAICAACNMLVFKHQYVDFYSIFQGIDSTDGFNNQLVDAYRAIRSGFDFTPYGKDEWLGYVHVVRLITTTPFFVLEKLFGAPGQTIAMYYVVCVSIFTIRRSANIYYFLPLLIFPLVMSWRSALVFLSIIVFLSYYVDKHSGVLRLIMGATLASLSSASLVFIFIATLYLAYGRARRLGALGLIFILYLGFMVWAVVEAKIYGFYSGSVGYSLNDAGPLQSIIMRSTVVVKIGQGAPLKAAIFALFALFLMFKALKVLFPRRRTIVNRLLLFSMFGVLVEGLGVMVIGAMLLLSYSGFRIEPDMGRLPRRTGGSSQLELTN</sequence>
<accession>A0A410GEI0</accession>
<protein>
    <submittedName>
        <fullName evidence="2">Uncharacterized protein</fullName>
    </submittedName>
</protein>
<feature type="transmembrane region" description="Helical" evidence="1">
    <location>
        <begin position="286"/>
        <end position="310"/>
    </location>
</feature>
<keyword evidence="1" id="KW-0812">Transmembrane</keyword>
<gene>
    <name evidence="2" type="ORF">CKA81_13275</name>
</gene>
<keyword evidence="1" id="KW-1133">Transmembrane helix</keyword>